<sequence length="66" mass="7298">MEYLHRPEAMVTSIIHGSGPDCITTADSRSAQTLASRESGLGRVQHWGVPCVRDRGNFRMPISDSR</sequence>
<organism evidence="1 2">
    <name type="scientific">Penicillium roqueforti (strain FM164)</name>
    <dbReference type="NCBI Taxonomy" id="1365484"/>
    <lineage>
        <taxon>Eukaryota</taxon>
        <taxon>Fungi</taxon>
        <taxon>Dikarya</taxon>
        <taxon>Ascomycota</taxon>
        <taxon>Pezizomycotina</taxon>
        <taxon>Eurotiomycetes</taxon>
        <taxon>Eurotiomycetidae</taxon>
        <taxon>Eurotiales</taxon>
        <taxon>Aspergillaceae</taxon>
        <taxon>Penicillium</taxon>
    </lineage>
</organism>
<name>W6PX96_PENRF</name>
<dbReference type="EMBL" id="HG792015">
    <property type="protein sequence ID" value="CDM28406.1"/>
    <property type="molecule type" value="Genomic_DNA"/>
</dbReference>
<gene>
    <name evidence="1" type="ORF">PROQFM164_S01g002217</name>
</gene>
<keyword evidence="2" id="KW-1185">Reference proteome</keyword>
<evidence type="ECO:0000313" key="1">
    <source>
        <dbReference type="EMBL" id="CDM28406.1"/>
    </source>
</evidence>
<proteinExistence type="predicted"/>
<evidence type="ECO:0000313" key="2">
    <source>
        <dbReference type="Proteomes" id="UP000030686"/>
    </source>
</evidence>
<dbReference type="Proteomes" id="UP000030686">
    <property type="component" value="Unassembled WGS sequence"/>
</dbReference>
<reference evidence="1" key="1">
    <citation type="journal article" date="2014" name="Nat. Commun.">
        <title>Multiple recent horizontal transfers of a large genomic region in cheese making fungi.</title>
        <authorList>
            <person name="Cheeseman K."/>
            <person name="Ropars J."/>
            <person name="Renault P."/>
            <person name="Dupont J."/>
            <person name="Gouzy J."/>
            <person name="Branca A."/>
            <person name="Abraham A.L."/>
            <person name="Ceppi M."/>
            <person name="Conseiller E."/>
            <person name="Debuchy R."/>
            <person name="Malagnac F."/>
            <person name="Goarin A."/>
            <person name="Silar P."/>
            <person name="Lacoste S."/>
            <person name="Sallet E."/>
            <person name="Bensimon A."/>
            <person name="Giraud T."/>
            <person name="Brygoo Y."/>
        </authorList>
    </citation>
    <scope>NUCLEOTIDE SEQUENCE [LARGE SCALE GENOMIC DNA]</scope>
    <source>
        <strain evidence="1">FM164</strain>
    </source>
</reference>
<protein>
    <submittedName>
        <fullName evidence="1">Genomic scaffold, ProqFM164S01</fullName>
    </submittedName>
</protein>
<accession>W6PX96</accession>
<dbReference type="AlphaFoldDB" id="W6PX96"/>